<keyword evidence="4" id="KW-0732">Signal</keyword>
<feature type="region of interest" description="Disordered" evidence="3">
    <location>
        <begin position="94"/>
        <end position="120"/>
    </location>
</feature>
<dbReference type="OrthoDB" id="48852at2759"/>
<gene>
    <name evidence="6" type="ORF">THAOC_34916</name>
</gene>
<feature type="compositionally biased region" description="Acidic residues" evidence="3">
    <location>
        <begin position="109"/>
        <end position="119"/>
    </location>
</feature>
<evidence type="ECO:0000259" key="5">
    <source>
        <dbReference type="SMART" id="SM00672"/>
    </source>
</evidence>
<keyword evidence="7" id="KW-1185">Reference proteome</keyword>
<feature type="chain" id="PRO_5003837057" description="Glycosyl transferase CAP10 domain-containing protein" evidence="4">
    <location>
        <begin position="26"/>
        <end position="588"/>
    </location>
</feature>
<evidence type="ECO:0000256" key="2">
    <source>
        <dbReference type="ARBA" id="ARBA00022679"/>
    </source>
</evidence>
<sequence>MAMHMAERRQLRVAALTALLIAVVSFEISRRPLQSANGEDEGHYDAHAHAHHTLNAPSLGAIDVLDESVVGHRRVPLRKRFMYSKRRRRLKNRDGEEFDVPASMQNDNSEVEEPPEFEEAQPLPRYSMASVVKVMPYYHDTLGIVVYDPQTDRFVLHYATNMRWISGCYKLVKSFQHAIHAMRLLNPDRFKPDGPEFAFAMSSSDYPGVHMNECVKAQGTKCIQEELAPILHFGSVFRRDIFPSMLAMPMPQNNHLGCFHNWVLHRQVCEYYQPRGPANPSGLIFPEHVGMEWDRLINSIIWRGTDFSFLHKFDPTMRHPDFDMDIEQQVDLSIEKRLAGIQALRQIYDDLVPRWKGVAWTAEAELEVYDMRMLGVPAWCNIKFSAAMSMGKKVPTNDLDIYRRYEEYGIPASGEGMSLEAMAEYKYHIDLGGGGGTTWSGTLEKLGLPGLLFHHMTPTKDYLHDMMIPWFHYVPVREDLSDLKEKYLWAESHPRLARRISENGTKLARTFGSPEGLDAIVKRFFVSPLTRVMDAYQPITDRNGNWHNYLSRNEGEVLRPIISCQALYHHDCEKLADDVSLKVHGVID</sequence>
<accession>K0RID9</accession>
<name>K0RID9_THAOC</name>
<evidence type="ECO:0000256" key="4">
    <source>
        <dbReference type="SAM" id="SignalP"/>
    </source>
</evidence>
<evidence type="ECO:0000256" key="1">
    <source>
        <dbReference type="ARBA" id="ARBA00010118"/>
    </source>
</evidence>
<dbReference type="InterPro" id="IPR006598">
    <property type="entry name" value="CAP10"/>
</dbReference>
<dbReference type="Pfam" id="PF05686">
    <property type="entry name" value="Glyco_transf_90"/>
    <property type="match status" value="1"/>
</dbReference>
<proteinExistence type="inferred from homology"/>
<dbReference type="Proteomes" id="UP000266841">
    <property type="component" value="Unassembled WGS sequence"/>
</dbReference>
<dbReference type="SMART" id="SM00672">
    <property type="entry name" value="CAP10"/>
    <property type="match status" value="1"/>
</dbReference>
<dbReference type="EMBL" id="AGNL01047777">
    <property type="protein sequence ID" value="EJK46412.1"/>
    <property type="molecule type" value="Genomic_DNA"/>
</dbReference>
<comment type="caution">
    <text evidence="6">The sequence shown here is derived from an EMBL/GenBank/DDBJ whole genome shotgun (WGS) entry which is preliminary data.</text>
</comment>
<feature type="domain" description="Glycosyl transferase CAP10" evidence="5">
    <location>
        <begin position="318"/>
        <end position="525"/>
    </location>
</feature>
<keyword evidence="2" id="KW-0808">Transferase</keyword>
<comment type="similarity">
    <text evidence="1">Belongs to the glycosyltransferase 90 family.</text>
</comment>
<dbReference type="InterPro" id="IPR051091">
    <property type="entry name" value="O-Glucosyltr/Glycosyltrsf_90"/>
</dbReference>
<evidence type="ECO:0000313" key="7">
    <source>
        <dbReference type="Proteomes" id="UP000266841"/>
    </source>
</evidence>
<dbReference type="eggNOG" id="KOG0800">
    <property type="taxonomic scope" value="Eukaryota"/>
</dbReference>
<dbReference type="PANTHER" id="PTHR12203:SF35">
    <property type="entry name" value="PROTEIN O-GLUCOSYLTRANSFERASE 1"/>
    <property type="match status" value="1"/>
</dbReference>
<dbReference type="AlphaFoldDB" id="K0RID9"/>
<organism evidence="6 7">
    <name type="scientific">Thalassiosira oceanica</name>
    <name type="common">Marine diatom</name>
    <dbReference type="NCBI Taxonomy" id="159749"/>
    <lineage>
        <taxon>Eukaryota</taxon>
        <taxon>Sar</taxon>
        <taxon>Stramenopiles</taxon>
        <taxon>Ochrophyta</taxon>
        <taxon>Bacillariophyta</taxon>
        <taxon>Coscinodiscophyceae</taxon>
        <taxon>Thalassiosirophycidae</taxon>
        <taxon>Thalassiosirales</taxon>
        <taxon>Thalassiosiraceae</taxon>
        <taxon>Thalassiosira</taxon>
    </lineage>
</organism>
<evidence type="ECO:0000256" key="3">
    <source>
        <dbReference type="SAM" id="MobiDB-lite"/>
    </source>
</evidence>
<protein>
    <recommendedName>
        <fullName evidence="5">Glycosyl transferase CAP10 domain-containing protein</fullName>
    </recommendedName>
</protein>
<reference evidence="6 7" key="1">
    <citation type="journal article" date="2012" name="Genome Biol.">
        <title>Genome and low-iron response of an oceanic diatom adapted to chronic iron limitation.</title>
        <authorList>
            <person name="Lommer M."/>
            <person name="Specht M."/>
            <person name="Roy A.S."/>
            <person name="Kraemer L."/>
            <person name="Andreson R."/>
            <person name="Gutowska M.A."/>
            <person name="Wolf J."/>
            <person name="Bergner S.V."/>
            <person name="Schilhabel M.B."/>
            <person name="Klostermeier U.C."/>
            <person name="Beiko R.G."/>
            <person name="Rosenstiel P."/>
            <person name="Hippler M."/>
            <person name="Laroche J."/>
        </authorList>
    </citation>
    <scope>NUCLEOTIDE SEQUENCE [LARGE SCALE GENOMIC DNA]</scope>
    <source>
        <strain evidence="6 7">CCMP1005</strain>
    </source>
</reference>
<feature type="signal peptide" evidence="4">
    <location>
        <begin position="1"/>
        <end position="25"/>
    </location>
</feature>
<evidence type="ECO:0000313" key="6">
    <source>
        <dbReference type="EMBL" id="EJK46412.1"/>
    </source>
</evidence>
<dbReference type="GO" id="GO:0016740">
    <property type="term" value="F:transferase activity"/>
    <property type="evidence" value="ECO:0007669"/>
    <property type="project" value="UniProtKB-KW"/>
</dbReference>
<dbReference type="PANTHER" id="PTHR12203">
    <property type="entry name" value="KDEL LYS-ASP-GLU-LEU CONTAINING - RELATED"/>
    <property type="match status" value="1"/>
</dbReference>